<dbReference type="PATRIC" id="fig|1324261.3.peg.3993"/>
<evidence type="ECO:0000256" key="1">
    <source>
        <dbReference type="ARBA" id="ARBA00006484"/>
    </source>
</evidence>
<dbReference type="EMBL" id="JLXW01000010">
    <property type="protein sequence ID" value="KBZ61004.1"/>
    <property type="molecule type" value="Genomic_DNA"/>
</dbReference>
<dbReference type="InterPro" id="IPR002347">
    <property type="entry name" value="SDR_fam"/>
</dbReference>
<dbReference type="PANTHER" id="PTHR43391:SF26">
    <property type="entry name" value="BLL7251 PROTEIN"/>
    <property type="match status" value="1"/>
</dbReference>
<sequence length="297" mass="31201">MSKWAGKVAVVTGAASGIGLGLAERFATEGMKLVLADIDPQLPAVGERFRAKGGEAITVHTDVADADQVNALAEKALESFGGVHIACNNAGTGGPSAFTDLRLEDWQFQIGVNLWGVINGVRAFLPIMLEQNEGHIVNTASMGGLIHGPYIAPYNVSKAGVVALTETLNHELVLSGSNVGVSVLCPGAVQTNMNNEPNVPPERKMLARKASPAIEQLRRSLVEQLDQHGLDVPAVAAMVLDAIEKGRVHILTNPEFTPLLQQRIDGIVGSAQAQAIDLDDLVKLAETSGRQTASPGS</sequence>
<gene>
    <name evidence="4" type="ORF">K875_03955</name>
</gene>
<dbReference type="Gene3D" id="3.40.50.720">
    <property type="entry name" value="NAD(P)-binding Rossmann-like Domain"/>
    <property type="match status" value="1"/>
</dbReference>
<organism evidence="4 5">
    <name type="scientific">Mycobacterium [tuberculosis] TKK-01-0051</name>
    <dbReference type="NCBI Taxonomy" id="1324261"/>
    <lineage>
        <taxon>Bacteria</taxon>
        <taxon>Bacillati</taxon>
        <taxon>Actinomycetota</taxon>
        <taxon>Actinomycetes</taxon>
        <taxon>Mycobacteriales</taxon>
        <taxon>Mycobacteriaceae</taxon>
        <taxon>Mycobacterium</taxon>
        <taxon>Mycobacterium avium complex (MAC)</taxon>
    </lineage>
</organism>
<dbReference type="RefSeq" id="WP_049957512.1">
    <property type="nucleotide sequence ID" value="NZ_KK328284.1"/>
</dbReference>
<evidence type="ECO:0000256" key="2">
    <source>
        <dbReference type="ARBA" id="ARBA00023002"/>
    </source>
</evidence>
<dbReference type="PRINTS" id="PR00080">
    <property type="entry name" value="SDRFAMILY"/>
</dbReference>
<dbReference type="Pfam" id="PF00106">
    <property type="entry name" value="adh_short"/>
    <property type="match status" value="1"/>
</dbReference>
<evidence type="ECO:0000313" key="5">
    <source>
        <dbReference type="Proteomes" id="UP000025947"/>
    </source>
</evidence>
<dbReference type="GO" id="GO:0016491">
    <property type="term" value="F:oxidoreductase activity"/>
    <property type="evidence" value="ECO:0007669"/>
    <property type="project" value="UniProtKB-KW"/>
</dbReference>
<accession>A0A051TVQ7</accession>
<dbReference type="InterPro" id="IPR036291">
    <property type="entry name" value="NAD(P)-bd_dom_sf"/>
</dbReference>
<dbReference type="PANTHER" id="PTHR43391">
    <property type="entry name" value="RETINOL DEHYDROGENASE-RELATED"/>
    <property type="match status" value="1"/>
</dbReference>
<keyword evidence="2" id="KW-0560">Oxidoreductase</keyword>
<keyword evidence="5" id="KW-1185">Reference proteome</keyword>
<name>A0A051TVQ7_9MYCO</name>
<reference evidence="4 5" key="1">
    <citation type="submission" date="2014-04" db="EMBL/GenBank/DDBJ databases">
        <title>The Genome Sequence of Mycobacterium tuberculosis TKK-01-0051.</title>
        <authorList>
            <consortium name="The Broad Institute Genomics Platform"/>
            <consortium name="The Broad Institute Genome Sequencing Center for Infectious Disease"/>
            <person name="Earl A.M."/>
            <person name="Cohen K."/>
            <person name="Pym A."/>
            <person name="Bishai W."/>
            <person name="Maharaj K."/>
            <person name="Desjardins C."/>
            <person name="Abeel T."/>
            <person name="Young S."/>
            <person name="Zeng Q."/>
            <person name="Gargeya S."/>
            <person name="Abouelleil A."/>
            <person name="Alvarado L."/>
            <person name="Chapman S.B."/>
            <person name="Gainer-Dewar J."/>
            <person name="Goldberg J."/>
            <person name="Griggs A."/>
            <person name="Gujja S."/>
            <person name="Hansen M."/>
            <person name="Howarth C."/>
            <person name="Imamovic A."/>
            <person name="Larimer J."/>
            <person name="Murphy C."/>
            <person name="Naylor J."/>
            <person name="Pearson M."/>
            <person name="Poon T.W."/>
            <person name="Priest M."/>
            <person name="Roberts A."/>
            <person name="Saif S."/>
            <person name="Shea T."/>
            <person name="Sykes S."/>
            <person name="Wortman J."/>
            <person name="Nusbaum C."/>
            <person name="Birren B."/>
        </authorList>
    </citation>
    <scope>NUCLEOTIDE SEQUENCE [LARGE SCALE GENOMIC DNA]</scope>
    <source>
        <strain evidence="4 5">TKK-01-0051</strain>
    </source>
</reference>
<comment type="caution">
    <text evidence="4">The sequence shown here is derived from an EMBL/GenBank/DDBJ whole genome shotgun (WGS) entry which is preliminary data.</text>
</comment>
<comment type="similarity">
    <text evidence="1 3">Belongs to the short-chain dehydrogenases/reductases (SDR) family.</text>
</comment>
<proteinExistence type="inferred from homology"/>
<dbReference type="HOGENOM" id="CLU_010194_2_1_11"/>
<dbReference type="CDD" id="cd05233">
    <property type="entry name" value="SDR_c"/>
    <property type="match status" value="1"/>
</dbReference>
<dbReference type="AlphaFoldDB" id="A0A051TVQ7"/>
<protein>
    <recommendedName>
        <fullName evidence="6">Oxidoreductase</fullName>
    </recommendedName>
</protein>
<dbReference type="SUPFAM" id="SSF51735">
    <property type="entry name" value="NAD(P)-binding Rossmann-fold domains"/>
    <property type="match status" value="1"/>
</dbReference>
<dbReference type="FunFam" id="3.40.50.720:FF:000084">
    <property type="entry name" value="Short-chain dehydrogenase reductase"/>
    <property type="match status" value="1"/>
</dbReference>
<evidence type="ECO:0000256" key="3">
    <source>
        <dbReference type="RuleBase" id="RU000363"/>
    </source>
</evidence>
<dbReference type="Proteomes" id="UP000025947">
    <property type="component" value="Unassembled WGS sequence"/>
</dbReference>
<dbReference type="PRINTS" id="PR00081">
    <property type="entry name" value="GDHRDH"/>
</dbReference>
<evidence type="ECO:0000313" key="4">
    <source>
        <dbReference type="EMBL" id="KBZ61004.1"/>
    </source>
</evidence>
<evidence type="ECO:0008006" key="6">
    <source>
        <dbReference type="Google" id="ProtNLM"/>
    </source>
</evidence>